<dbReference type="InterPro" id="IPR002035">
    <property type="entry name" value="VWF_A"/>
</dbReference>
<protein>
    <recommendedName>
        <fullName evidence="2">VWFA domain-containing protein</fullName>
    </recommendedName>
</protein>
<dbReference type="VEuPathDB" id="FungiDB:Z520_08200"/>
<organism evidence="3 4">
    <name type="scientific">Fonsecaea multimorphosa CBS 102226</name>
    <dbReference type="NCBI Taxonomy" id="1442371"/>
    <lineage>
        <taxon>Eukaryota</taxon>
        <taxon>Fungi</taxon>
        <taxon>Dikarya</taxon>
        <taxon>Ascomycota</taxon>
        <taxon>Pezizomycotina</taxon>
        <taxon>Eurotiomycetes</taxon>
        <taxon>Chaetothyriomycetidae</taxon>
        <taxon>Chaetothyriales</taxon>
        <taxon>Herpotrichiellaceae</taxon>
        <taxon>Fonsecaea</taxon>
    </lineage>
</organism>
<dbReference type="AlphaFoldDB" id="A0A0D2H292"/>
<evidence type="ECO:0000256" key="1">
    <source>
        <dbReference type="SAM" id="MobiDB-lite"/>
    </source>
</evidence>
<feature type="compositionally biased region" description="Polar residues" evidence="1">
    <location>
        <begin position="238"/>
        <end position="253"/>
    </location>
</feature>
<dbReference type="EMBL" id="KN848079">
    <property type="protein sequence ID" value="KIX95945.1"/>
    <property type="molecule type" value="Genomic_DNA"/>
</dbReference>
<feature type="compositionally biased region" description="Basic and acidic residues" evidence="1">
    <location>
        <begin position="98"/>
        <end position="109"/>
    </location>
</feature>
<dbReference type="STRING" id="1442371.A0A0D2H292"/>
<dbReference type="PROSITE" id="PS50234">
    <property type="entry name" value="VWFA"/>
    <property type="match status" value="1"/>
</dbReference>
<dbReference type="InterPro" id="IPR036465">
    <property type="entry name" value="vWFA_dom_sf"/>
</dbReference>
<gene>
    <name evidence="3" type="ORF">Z520_08200</name>
</gene>
<reference evidence="3 4" key="1">
    <citation type="submission" date="2015-01" db="EMBL/GenBank/DDBJ databases">
        <title>The Genome Sequence of Fonsecaea multimorphosa CBS 102226.</title>
        <authorList>
            <consortium name="The Broad Institute Genomics Platform"/>
            <person name="Cuomo C."/>
            <person name="de Hoog S."/>
            <person name="Gorbushina A."/>
            <person name="Stielow B."/>
            <person name="Teixiera M."/>
            <person name="Abouelleil A."/>
            <person name="Chapman S.B."/>
            <person name="Priest M."/>
            <person name="Young S.K."/>
            <person name="Wortman J."/>
            <person name="Nusbaum C."/>
            <person name="Birren B."/>
        </authorList>
    </citation>
    <scope>NUCLEOTIDE SEQUENCE [LARGE SCALE GENOMIC DNA]</scope>
    <source>
        <strain evidence="3 4">CBS 102226</strain>
    </source>
</reference>
<dbReference type="CDD" id="cd00198">
    <property type="entry name" value="vWFA"/>
    <property type="match status" value="1"/>
</dbReference>
<feature type="region of interest" description="Disordered" evidence="1">
    <location>
        <begin position="573"/>
        <end position="595"/>
    </location>
</feature>
<evidence type="ECO:0000313" key="4">
    <source>
        <dbReference type="Proteomes" id="UP000053411"/>
    </source>
</evidence>
<evidence type="ECO:0000313" key="3">
    <source>
        <dbReference type="EMBL" id="KIX95945.1"/>
    </source>
</evidence>
<dbReference type="OrthoDB" id="2142040at2759"/>
<dbReference type="Gene3D" id="3.40.50.410">
    <property type="entry name" value="von Willebrand factor, type A domain"/>
    <property type="match status" value="1"/>
</dbReference>
<feature type="region of interest" description="Disordered" evidence="1">
    <location>
        <begin position="73"/>
        <end position="144"/>
    </location>
</feature>
<dbReference type="PANTHER" id="PTHR34706:SF3">
    <property type="entry name" value="ANKYRIN REPEAT PROTEIN (AFU_ORTHOLOGUE AFUA_7G06200)"/>
    <property type="match status" value="1"/>
</dbReference>
<dbReference type="SUPFAM" id="SSF53300">
    <property type="entry name" value="vWA-like"/>
    <property type="match status" value="1"/>
</dbReference>
<accession>A0A0D2H292</accession>
<dbReference type="Proteomes" id="UP000053411">
    <property type="component" value="Unassembled WGS sequence"/>
</dbReference>
<dbReference type="PANTHER" id="PTHR34706">
    <property type="entry name" value="SLR1338 PROTEIN"/>
    <property type="match status" value="1"/>
</dbReference>
<name>A0A0D2H292_9EURO</name>
<dbReference type="GeneID" id="27713946"/>
<proteinExistence type="predicted"/>
<feature type="compositionally biased region" description="Polar residues" evidence="1">
    <location>
        <begin position="125"/>
        <end position="144"/>
    </location>
</feature>
<keyword evidence="4" id="KW-1185">Reference proteome</keyword>
<sequence>MASQSSQFVEKFTQCLTSILGEPSVRMLMENHLNRSVDSLDKTNLDSLDKHIGALSERSASEMIHKFPSMLQERIQSPTIRDTPALDEGVARRTSSKHSTERSSGETETRYFQGRNLDGDFRTRSPFSGSQGSTLVPQGQDPYQRQRNHYSANTQANQGDDPPNSSFIRGIRSPAHSRLNRISELGNKDPESNRKAAQVIEGESPLASPAISYSERPVGMATRTSASFHSPPSSQSQILSTPTRSSTPTQETKSGVPPRENRHVNIYERTPVNGTSESQYEERPSSPESLTSEERPLTPLSDNSEQIYAEVTKSPQKSQDYLSKTIENTGLTGFYGKDHPRVKAVAANAAARAAEIANKYQLTPKTALGVIKLALYNFVVLCDDSQSMRREQRIPALKTTLNRVADIATLLLETGISIRFLNYNQDSMLDDLRQASTIMEKIASVRFMGITMLGTVLEKKIIKPMILDKAARKALEAPLVVVIITDGEPKGENRETLRDKIRECKRKLSETDLGDGSVVFIISRVGGSTKAEGFIDELENSPGMEQMVYCSKDRLDEKMAILQRAAGDTAYTRHVSSGPALPLVQPMKPKKRPAC</sequence>
<dbReference type="Pfam" id="PF00092">
    <property type="entry name" value="VWA"/>
    <property type="match status" value="1"/>
</dbReference>
<dbReference type="RefSeq" id="XP_016630068.1">
    <property type="nucleotide sequence ID" value="XM_016778697.1"/>
</dbReference>
<evidence type="ECO:0000259" key="2">
    <source>
        <dbReference type="PROSITE" id="PS50234"/>
    </source>
</evidence>
<feature type="domain" description="VWFA" evidence="2">
    <location>
        <begin position="377"/>
        <end position="575"/>
    </location>
</feature>
<feature type="region of interest" description="Disordered" evidence="1">
    <location>
        <begin position="183"/>
        <end position="304"/>
    </location>
</feature>